<dbReference type="PANTHER" id="PTHR33840">
    <property type="match status" value="1"/>
</dbReference>
<dbReference type="PANTHER" id="PTHR33840:SF1">
    <property type="entry name" value="TLE1 PHOSPHOLIPASE DOMAIN-CONTAINING PROTEIN"/>
    <property type="match status" value="1"/>
</dbReference>
<feature type="domain" description="T6SS Phospholipase effector Tle1-like catalytic" evidence="1">
    <location>
        <begin position="155"/>
        <end position="276"/>
    </location>
</feature>
<organism evidence="2 3">
    <name type="scientific">Oleispira antarctica RB-8</name>
    <dbReference type="NCBI Taxonomy" id="698738"/>
    <lineage>
        <taxon>Bacteria</taxon>
        <taxon>Pseudomonadati</taxon>
        <taxon>Pseudomonadota</taxon>
        <taxon>Gammaproteobacteria</taxon>
        <taxon>Oceanospirillales</taxon>
        <taxon>Oceanospirillaceae</taxon>
        <taxon>Oleispira</taxon>
    </lineage>
</organism>
<gene>
    <name evidence="2" type="ORF">OLEAN_C26150</name>
</gene>
<dbReference type="EMBL" id="FO203512">
    <property type="protein sequence ID" value="CCK76791.1"/>
    <property type="molecule type" value="Genomic_DNA"/>
</dbReference>
<dbReference type="Pfam" id="PF09994">
    <property type="entry name" value="T6SS_Tle1-like_cat"/>
    <property type="match status" value="2"/>
</dbReference>
<accession>R4YNV7</accession>
<dbReference type="AlphaFoldDB" id="R4YNV7"/>
<sequence length="509" mass="58061">MPSQDNVVHITQCKAPPPLQIGIFFDGTANDDKDPTALSNVWYLYEMHKGDDQEINDNHKSRKFYQRGVGSESEGFFSWAVDGAGNAGGYGATVRFENVISYIEKYITEYKDGYEGEIPTSINLDIFGFSRGAAMARHFVNCIKQDYFNFKDPDINKAFSANNILINFLGVFDTVGSFNIAGDNHDFGFSFHIKPSWIESKAVHIYALNEYRWGFDQQALTQKQDSNYPVDIIEGNFIEIGLPGAHSDIGGSYPFNESVQYANNALLACPPLALMVKHAKESCVPLKAELADDARKDAGSALIDVNKNDGADGSRSYDEMMDSYSAIKPYIEDNSLRAPMGLWREHIALADIYQFKLTDVKENFKPKARFEDHYAEKKREKLQSEINYLDNQLKQVNTKVSLSEQQLKDLFSSESDFNNFKSHYDILYQKYMHRSHHPFNTTFGMGQQDADENFWLWNKTVSDDRPHRDIFYNKLKDFEKINTKLLASNNETAPEFNILNSEIWNDSTP</sequence>
<name>R4YNV7_OLEAN</name>
<dbReference type="OrthoDB" id="4378831at2"/>
<dbReference type="InterPro" id="IPR018712">
    <property type="entry name" value="Tle1-like_cat"/>
</dbReference>
<proteinExistence type="predicted"/>
<protein>
    <recommendedName>
        <fullName evidence="1">T6SS Phospholipase effector Tle1-like catalytic domain-containing protein</fullName>
    </recommendedName>
</protein>
<evidence type="ECO:0000259" key="1">
    <source>
        <dbReference type="Pfam" id="PF09994"/>
    </source>
</evidence>
<dbReference type="PATRIC" id="fig|698738.3.peg.2713"/>
<dbReference type="HOGENOM" id="CLU_008342_2_0_6"/>
<evidence type="ECO:0000313" key="3">
    <source>
        <dbReference type="Proteomes" id="UP000032749"/>
    </source>
</evidence>
<dbReference type="KEGG" id="oai:OLEAN_C26150"/>
<reference evidence="2 3" key="1">
    <citation type="journal article" date="2013" name="Nat. Commun.">
        <title>Genome sequence and functional genomic analysis of the oil-degrading bacterium Oleispira antarctica.</title>
        <authorList>
            <person name="Kube M."/>
            <person name="Chernikova T.N."/>
            <person name="Al-Ramahi Y."/>
            <person name="Beloqui A."/>
            <person name="Lopez-Cortez N."/>
            <person name="Guazzaroni M.E."/>
            <person name="Heipieper H.J."/>
            <person name="Klages S."/>
            <person name="Kotsyurbenko O.R."/>
            <person name="Langer I."/>
            <person name="Nechitaylo T.Y."/>
            <person name="Lunsdorf H."/>
            <person name="Fernandez M."/>
            <person name="Juarez S."/>
            <person name="Ciordia S."/>
            <person name="Singer A."/>
            <person name="Kagan O."/>
            <person name="Egorova O."/>
            <person name="Petit P.A."/>
            <person name="Stogios P."/>
            <person name="Kim Y."/>
            <person name="Tchigvintsev A."/>
            <person name="Flick R."/>
            <person name="Denaro R."/>
            <person name="Genovese M."/>
            <person name="Albar J.P."/>
            <person name="Reva O.N."/>
            <person name="Martinez-Gomariz M."/>
            <person name="Tran H."/>
            <person name="Ferrer M."/>
            <person name="Savchenko A."/>
            <person name="Yakunin A.F."/>
            <person name="Yakimov M.M."/>
            <person name="Golyshina O.V."/>
            <person name="Reinhardt R."/>
            <person name="Golyshin P.N."/>
        </authorList>
    </citation>
    <scope>NUCLEOTIDE SEQUENCE [LARGE SCALE GENOMIC DNA]</scope>
</reference>
<dbReference type="Proteomes" id="UP000032749">
    <property type="component" value="Chromosome"/>
</dbReference>
<dbReference type="STRING" id="698738.OLEAN_C26150"/>
<feature type="domain" description="T6SS Phospholipase effector Tle1-like catalytic" evidence="1">
    <location>
        <begin position="23"/>
        <end position="144"/>
    </location>
</feature>
<evidence type="ECO:0000313" key="2">
    <source>
        <dbReference type="EMBL" id="CCK76791.1"/>
    </source>
</evidence>
<keyword evidence="3" id="KW-1185">Reference proteome</keyword>